<dbReference type="EMBL" id="BJXA01000111">
    <property type="protein sequence ID" value="GEM43729.1"/>
    <property type="molecule type" value="Genomic_DNA"/>
</dbReference>
<protein>
    <submittedName>
        <fullName evidence="2">Uncharacterized protein</fullName>
    </submittedName>
</protein>
<evidence type="ECO:0000313" key="2">
    <source>
        <dbReference type="EMBL" id="GEM43729.1"/>
    </source>
</evidence>
<dbReference type="AlphaFoldDB" id="A0A511MT24"/>
<sequence>MIGAVAKTDAAVARAGGQVFRALPGPVQLALLVFGLLFAMSACSIAWLDYQSYTPSPNVCRHDQAARAAELGCVPPQTVPTPAGWQR</sequence>
<dbReference type="OrthoDB" id="4568005at2"/>
<evidence type="ECO:0000313" key="3">
    <source>
        <dbReference type="Proteomes" id="UP000321424"/>
    </source>
</evidence>
<feature type="transmembrane region" description="Helical" evidence="1">
    <location>
        <begin position="29"/>
        <end position="48"/>
    </location>
</feature>
<dbReference type="Proteomes" id="UP000321424">
    <property type="component" value="Unassembled WGS sequence"/>
</dbReference>
<comment type="caution">
    <text evidence="2">The sequence shown here is derived from an EMBL/GenBank/DDBJ whole genome shotgun (WGS) entry which is preliminary data.</text>
</comment>
<name>A0A511MT24_9NOCA</name>
<keyword evidence="3" id="KW-1185">Reference proteome</keyword>
<organism evidence="2 3">
    <name type="scientific">Nocardia ninae NBRC 108245</name>
    <dbReference type="NCBI Taxonomy" id="1210091"/>
    <lineage>
        <taxon>Bacteria</taxon>
        <taxon>Bacillati</taxon>
        <taxon>Actinomycetota</taxon>
        <taxon>Actinomycetes</taxon>
        <taxon>Mycobacteriales</taxon>
        <taxon>Nocardiaceae</taxon>
        <taxon>Nocardia</taxon>
    </lineage>
</organism>
<proteinExistence type="predicted"/>
<keyword evidence="1" id="KW-0472">Membrane</keyword>
<keyword evidence="1" id="KW-0812">Transmembrane</keyword>
<accession>A0A511MT24</accession>
<reference evidence="2 3" key="1">
    <citation type="submission" date="2019-07" db="EMBL/GenBank/DDBJ databases">
        <title>Whole genome shotgun sequence of Nocardia ninae NBRC 108245.</title>
        <authorList>
            <person name="Hosoyama A."/>
            <person name="Uohara A."/>
            <person name="Ohji S."/>
            <person name="Ichikawa N."/>
        </authorList>
    </citation>
    <scope>NUCLEOTIDE SEQUENCE [LARGE SCALE GENOMIC DNA]</scope>
    <source>
        <strain evidence="2 3">NBRC 108245</strain>
    </source>
</reference>
<keyword evidence="1" id="KW-1133">Transmembrane helix</keyword>
<gene>
    <name evidence="2" type="ORF">NN4_82480</name>
</gene>
<evidence type="ECO:0000256" key="1">
    <source>
        <dbReference type="SAM" id="Phobius"/>
    </source>
</evidence>
<dbReference type="RefSeq" id="WP_147142865.1">
    <property type="nucleotide sequence ID" value="NZ_BJXA01000111.1"/>
</dbReference>